<dbReference type="PANTHER" id="PTHR11455:SF17">
    <property type="entry name" value="CRYPTOCHROME-1"/>
    <property type="match status" value="1"/>
</dbReference>
<dbReference type="GO" id="GO:0048471">
    <property type="term" value="C:perinuclear region of cytoplasm"/>
    <property type="evidence" value="ECO:0007669"/>
    <property type="project" value="UniProtKB-SubCell"/>
</dbReference>
<evidence type="ECO:0000256" key="3">
    <source>
        <dbReference type="ARBA" id="ARBA00004556"/>
    </source>
</evidence>
<evidence type="ECO:0000256" key="9">
    <source>
        <dbReference type="ARBA" id="ARBA00022741"/>
    </source>
</evidence>
<sequence length="101" mass="11696">MGIPTRQKIFSKYLIDFEWSPCAGNWMLQSSSFFNHQPDASTCCPLKYGRRVDLTGDYIRHYVPELSSLPHNFLFEPWLTPLSVQEKSSCVLGTNYPHRIV</sequence>
<feature type="non-terminal residue" evidence="15">
    <location>
        <position position="101"/>
    </location>
</feature>
<evidence type="ECO:0000256" key="5">
    <source>
        <dbReference type="ARBA" id="ARBA00021159"/>
    </source>
</evidence>
<dbReference type="InterPro" id="IPR036134">
    <property type="entry name" value="Crypto/Photolyase_FAD-like_sf"/>
</dbReference>
<dbReference type="GO" id="GO:0032922">
    <property type="term" value="P:circadian regulation of gene expression"/>
    <property type="evidence" value="ECO:0007669"/>
    <property type="project" value="TreeGrafter"/>
</dbReference>
<dbReference type="InterPro" id="IPR002081">
    <property type="entry name" value="Cryptochrome/DNA_photolyase_1"/>
</dbReference>
<comment type="similarity">
    <text evidence="4">Belongs to the DNA photolyase class-1 family.</text>
</comment>
<comment type="caution">
    <text evidence="15">The sequence shown here is derived from an EMBL/GenBank/DDBJ whole genome shotgun (WGS) entry which is preliminary data.</text>
</comment>
<name>A0AAV2SR18_MEGNR</name>
<keyword evidence="11" id="KW-0090">Biological rhythms</keyword>
<dbReference type="GO" id="GO:0071949">
    <property type="term" value="F:FAD binding"/>
    <property type="evidence" value="ECO:0007669"/>
    <property type="project" value="TreeGrafter"/>
</dbReference>
<evidence type="ECO:0000259" key="14">
    <source>
        <dbReference type="Pfam" id="PF03441"/>
    </source>
</evidence>
<dbReference type="PANTHER" id="PTHR11455">
    <property type="entry name" value="CRYPTOCHROME"/>
    <property type="match status" value="1"/>
</dbReference>
<evidence type="ECO:0000256" key="8">
    <source>
        <dbReference type="ARBA" id="ARBA00022630"/>
    </source>
</evidence>
<dbReference type="GO" id="GO:0003677">
    <property type="term" value="F:DNA binding"/>
    <property type="evidence" value="ECO:0007669"/>
    <property type="project" value="TreeGrafter"/>
</dbReference>
<evidence type="ECO:0000256" key="11">
    <source>
        <dbReference type="ARBA" id="ARBA00023108"/>
    </source>
</evidence>
<comment type="cofactor">
    <cofactor evidence="1">
        <name>FAD</name>
        <dbReference type="ChEBI" id="CHEBI:57692"/>
    </cofactor>
</comment>
<keyword evidence="12" id="KW-0675">Receptor</keyword>
<keyword evidence="10" id="KW-0274">FAD</keyword>
<proteinExistence type="inferred from homology"/>
<keyword evidence="13" id="KW-0539">Nucleus</keyword>
<reference evidence="15 16" key="1">
    <citation type="submission" date="2024-05" db="EMBL/GenBank/DDBJ databases">
        <authorList>
            <person name="Wallberg A."/>
        </authorList>
    </citation>
    <scope>NUCLEOTIDE SEQUENCE [LARGE SCALE GENOMIC DNA]</scope>
</reference>
<accession>A0AAV2SR18</accession>
<keyword evidence="6" id="KW-0963">Cytoplasm</keyword>
<dbReference type="EMBL" id="CAXKWB010128831">
    <property type="protein sequence ID" value="CAL4241063.1"/>
    <property type="molecule type" value="Genomic_DNA"/>
</dbReference>
<dbReference type="GO" id="GO:0045892">
    <property type="term" value="P:negative regulation of DNA-templated transcription"/>
    <property type="evidence" value="ECO:0007669"/>
    <property type="project" value="TreeGrafter"/>
</dbReference>
<dbReference type="GO" id="GO:0005634">
    <property type="term" value="C:nucleus"/>
    <property type="evidence" value="ECO:0007669"/>
    <property type="project" value="UniProtKB-SubCell"/>
</dbReference>
<keyword evidence="7" id="KW-0678">Repressor</keyword>
<evidence type="ECO:0000256" key="12">
    <source>
        <dbReference type="ARBA" id="ARBA00023170"/>
    </source>
</evidence>
<protein>
    <recommendedName>
        <fullName evidence="5">Cryptochrome-1</fullName>
    </recommendedName>
</protein>
<dbReference type="Pfam" id="PF03441">
    <property type="entry name" value="FAD_binding_7"/>
    <property type="match status" value="1"/>
</dbReference>
<dbReference type="Proteomes" id="UP001497623">
    <property type="component" value="Unassembled WGS sequence"/>
</dbReference>
<evidence type="ECO:0000256" key="1">
    <source>
        <dbReference type="ARBA" id="ARBA00001974"/>
    </source>
</evidence>
<organism evidence="15 16">
    <name type="scientific">Meganyctiphanes norvegica</name>
    <name type="common">Northern krill</name>
    <name type="synonym">Thysanopoda norvegica</name>
    <dbReference type="NCBI Taxonomy" id="48144"/>
    <lineage>
        <taxon>Eukaryota</taxon>
        <taxon>Metazoa</taxon>
        <taxon>Ecdysozoa</taxon>
        <taxon>Arthropoda</taxon>
        <taxon>Crustacea</taxon>
        <taxon>Multicrustacea</taxon>
        <taxon>Malacostraca</taxon>
        <taxon>Eumalacostraca</taxon>
        <taxon>Eucarida</taxon>
        <taxon>Euphausiacea</taxon>
        <taxon>Euphausiidae</taxon>
        <taxon>Meganyctiphanes</taxon>
    </lineage>
</organism>
<evidence type="ECO:0000313" key="16">
    <source>
        <dbReference type="Proteomes" id="UP001497623"/>
    </source>
</evidence>
<evidence type="ECO:0000313" key="15">
    <source>
        <dbReference type="EMBL" id="CAL4241063.1"/>
    </source>
</evidence>
<dbReference type="Gene3D" id="1.10.579.10">
    <property type="entry name" value="DNA Cyclobutane Dipyrimidine Photolyase, subunit A, domain 3"/>
    <property type="match status" value="1"/>
</dbReference>
<keyword evidence="8" id="KW-0285">Flavoprotein</keyword>
<evidence type="ECO:0000256" key="4">
    <source>
        <dbReference type="ARBA" id="ARBA00005862"/>
    </source>
</evidence>
<evidence type="ECO:0000256" key="10">
    <source>
        <dbReference type="ARBA" id="ARBA00022827"/>
    </source>
</evidence>
<dbReference type="InterPro" id="IPR005101">
    <property type="entry name" value="Cryptochr/Photolyase_FAD-bd"/>
</dbReference>
<evidence type="ECO:0000256" key="2">
    <source>
        <dbReference type="ARBA" id="ARBA00004123"/>
    </source>
</evidence>
<evidence type="ECO:0000256" key="7">
    <source>
        <dbReference type="ARBA" id="ARBA00022491"/>
    </source>
</evidence>
<dbReference type="GO" id="GO:0043153">
    <property type="term" value="P:entrainment of circadian clock by photoperiod"/>
    <property type="evidence" value="ECO:0007669"/>
    <property type="project" value="TreeGrafter"/>
</dbReference>
<gene>
    <name evidence="15" type="ORF">MNOR_LOCUS40655</name>
</gene>
<feature type="domain" description="Cryptochrome/DNA photolyase FAD-binding" evidence="14">
    <location>
        <begin position="7"/>
        <end position="101"/>
    </location>
</feature>
<dbReference type="SUPFAM" id="SSF48173">
    <property type="entry name" value="Cryptochrome/photolyase FAD-binding domain"/>
    <property type="match status" value="1"/>
</dbReference>
<evidence type="ECO:0000256" key="13">
    <source>
        <dbReference type="ARBA" id="ARBA00023242"/>
    </source>
</evidence>
<dbReference type="AlphaFoldDB" id="A0AAV2SR18"/>
<comment type="subcellular location">
    <subcellularLocation>
        <location evidence="3">Cytoplasm</location>
        <location evidence="3">Perinuclear region</location>
    </subcellularLocation>
    <subcellularLocation>
        <location evidence="2">Nucleus</location>
    </subcellularLocation>
</comment>
<keyword evidence="9" id="KW-0547">Nucleotide-binding</keyword>
<evidence type="ECO:0000256" key="6">
    <source>
        <dbReference type="ARBA" id="ARBA00022490"/>
    </source>
</evidence>
<keyword evidence="16" id="KW-1185">Reference proteome</keyword>